<gene>
    <name evidence="2" type="ORF">BN869_000013455_1</name>
</gene>
<dbReference type="EMBL" id="CDPU01000099">
    <property type="protein sequence ID" value="CEO57397.1"/>
    <property type="molecule type" value="Genomic_DNA"/>
</dbReference>
<dbReference type="AlphaFoldDB" id="A0A0B7KPM3"/>
<protein>
    <submittedName>
        <fullName evidence="2">Uncharacterized protein</fullName>
    </submittedName>
</protein>
<proteinExistence type="predicted"/>
<reference evidence="2" key="1">
    <citation type="submission" date="2015-01" db="EMBL/GenBank/DDBJ databases">
        <authorList>
            <person name="Durling Mikael"/>
        </authorList>
    </citation>
    <scope>NUCLEOTIDE SEQUENCE</scope>
</reference>
<name>A0A0B7KPM3_BIOOC</name>
<sequence length="505" mass="57508">MKHYLATLKHLDSLQVQIWTHLDLLQSENSAGPLQQLYEQIVLLQNHINMTRGQLVRDRLRLMVAEKNDLATMSLGDALQYVNALPEGASKQHYYDVRINPISYFQRAFSHALLLLVAMFDTGCVLSGSRGLDFIVPGSTSPLSDWDFYVPGYKQSVLTMIKTLCICGVTWSLESDRIQAGLQSHGFVHVKTTVLRKLASWVGYLPAEIAVDVIGKEAYNTVRAFQSAEKDIHVQIYRVYFGPDGTIQVTPDSEPPSYDQSGKPPVYEESMEREPYEDSQGNHFSILHGQIKTPNGIQNVQLIIGQSFSGVAGCMSFIKSFYASHVQCFVGGWCAGHMYYSLAHSKRGIIWNNQRTAQIKSALEKYESRGYIFEPARNEDESYVRTFMDDDSMFVDYGHIYRHYIPITGHRLLSSWLDKRRKNIQLMSWNHIHKCVDLSNPMGKFHNLQNRKGLTPLPRGEMCLAELTRQEFGNNMVEEDQEWIVARSGTVWNALPPATLWAWVL</sequence>
<accession>A0A0B7KPM3</accession>
<evidence type="ECO:0000256" key="1">
    <source>
        <dbReference type="SAM" id="MobiDB-lite"/>
    </source>
</evidence>
<feature type="region of interest" description="Disordered" evidence="1">
    <location>
        <begin position="250"/>
        <end position="270"/>
    </location>
</feature>
<evidence type="ECO:0000313" key="2">
    <source>
        <dbReference type="EMBL" id="CEO57397.1"/>
    </source>
</evidence>
<organism evidence="2">
    <name type="scientific">Bionectria ochroleuca</name>
    <name type="common">Gliocladium roseum</name>
    <dbReference type="NCBI Taxonomy" id="29856"/>
    <lineage>
        <taxon>Eukaryota</taxon>
        <taxon>Fungi</taxon>
        <taxon>Dikarya</taxon>
        <taxon>Ascomycota</taxon>
        <taxon>Pezizomycotina</taxon>
        <taxon>Sordariomycetes</taxon>
        <taxon>Hypocreomycetidae</taxon>
        <taxon>Hypocreales</taxon>
        <taxon>Bionectriaceae</taxon>
        <taxon>Clonostachys</taxon>
    </lineage>
</organism>